<gene>
    <name evidence="2" type="ORF">Slati_2734100</name>
</gene>
<dbReference type="Pfam" id="PF07727">
    <property type="entry name" value="RVT_2"/>
    <property type="match status" value="1"/>
</dbReference>
<dbReference type="PANTHER" id="PTHR37610">
    <property type="entry name" value="CCHC-TYPE DOMAIN-CONTAINING PROTEIN"/>
    <property type="match status" value="1"/>
</dbReference>
<proteinExistence type="predicted"/>
<reference evidence="2" key="1">
    <citation type="submission" date="2020-06" db="EMBL/GenBank/DDBJ databases">
        <authorList>
            <person name="Li T."/>
            <person name="Hu X."/>
            <person name="Zhang T."/>
            <person name="Song X."/>
            <person name="Zhang H."/>
            <person name="Dai N."/>
            <person name="Sheng W."/>
            <person name="Hou X."/>
            <person name="Wei L."/>
        </authorList>
    </citation>
    <scope>NUCLEOTIDE SEQUENCE</scope>
    <source>
        <strain evidence="2">KEN1</strain>
        <tissue evidence="2">Leaf</tissue>
    </source>
</reference>
<reference evidence="2" key="2">
    <citation type="journal article" date="2024" name="Plant">
        <title>Genomic evolution and insights into agronomic trait innovations of Sesamum species.</title>
        <authorList>
            <person name="Miao H."/>
            <person name="Wang L."/>
            <person name="Qu L."/>
            <person name="Liu H."/>
            <person name="Sun Y."/>
            <person name="Le M."/>
            <person name="Wang Q."/>
            <person name="Wei S."/>
            <person name="Zheng Y."/>
            <person name="Lin W."/>
            <person name="Duan Y."/>
            <person name="Cao H."/>
            <person name="Xiong S."/>
            <person name="Wang X."/>
            <person name="Wei L."/>
            <person name="Li C."/>
            <person name="Ma Q."/>
            <person name="Ju M."/>
            <person name="Zhao R."/>
            <person name="Li G."/>
            <person name="Mu C."/>
            <person name="Tian Q."/>
            <person name="Mei H."/>
            <person name="Zhang T."/>
            <person name="Gao T."/>
            <person name="Zhang H."/>
        </authorList>
    </citation>
    <scope>NUCLEOTIDE SEQUENCE</scope>
    <source>
        <strain evidence="2">KEN1</strain>
    </source>
</reference>
<sequence length="590" mass="66552">MSHQSISKEIVQAFMYVASSRELWLELQGRYGRSNGPMVYQIQREISLVSQRDLSLTAYVMKVKKLWNELACLAPTPKCTCGRDRAQSDPYAGSSPDLERAFSMVFAVEKQRAVHVDMAESSSHMAYQLAFKENRKEGHAQEHAFTPWSEWFKSLSDKKKRGVTSRHFAANVDEKNVTAVILLSVSQLSKSKPYQFLFSQHDCILQDLVTKESLLVGTLFKKLYIFKQCSTSSPSVSMELDDISCSTSLQFEIAHASPPDPPPLRRSNRQIQKPSWLNDFVSYTSNPSLLCSSNFAYISFVASLLVLQDPKTFSEAVQHEEWREAMSTELRALEQINTWKLTPLPNGKKAIGCKWVFKTKLRADGTVERHKARLVAKGFNQGEGIDYTYNFSPVAKTITVRVFLAVVAARGWPLQQLDINNAFLHRYLEEDLYMIPPEGYNVDSGLVCKLQRSLYGLKQASRQWNAEFILKITEYGFVQSAHDHCLFTKSTPQGLMALLLYVDDILITGPSICDIQTVKAYLHALFTIKDTGDARYFLGLEIARNSIGFYVAQTKYIEDIIKDTGLEQAKAASTPFLPGLKLSTNCGALL</sequence>
<dbReference type="InterPro" id="IPR043502">
    <property type="entry name" value="DNA/RNA_pol_sf"/>
</dbReference>
<organism evidence="2">
    <name type="scientific">Sesamum latifolium</name>
    <dbReference type="NCBI Taxonomy" id="2727402"/>
    <lineage>
        <taxon>Eukaryota</taxon>
        <taxon>Viridiplantae</taxon>
        <taxon>Streptophyta</taxon>
        <taxon>Embryophyta</taxon>
        <taxon>Tracheophyta</taxon>
        <taxon>Spermatophyta</taxon>
        <taxon>Magnoliopsida</taxon>
        <taxon>eudicotyledons</taxon>
        <taxon>Gunneridae</taxon>
        <taxon>Pentapetalae</taxon>
        <taxon>asterids</taxon>
        <taxon>lamiids</taxon>
        <taxon>Lamiales</taxon>
        <taxon>Pedaliaceae</taxon>
        <taxon>Sesamum</taxon>
    </lineage>
</organism>
<evidence type="ECO:0000313" key="2">
    <source>
        <dbReference type="EMBL" id="KAL0433998.1"/>
    </source>
</evidence>
<evidence type="ECO:0000259" key="1">
    <source>
        <dbReference type="Pfam" id="PF07727"/>
    </source>
</evidence>
<dbReference type="PANTHER" id="PTHR37610:SF40">
    <property type="entry name" value="OS01G0909600 PROTEIN"/>
    <property type="match status" value="1"/>
</dbReference>
<accession>A0AAW2VXV4</accession>
<dbReference type="EMBL" id="JACGWN010000009">
    <property type="protein sequence ID" value="KAL0433998.1"/>
    <property type="molecule type" value="Genomic_DNA"/>
</dbReference>
<name>A0AAW2VXV4_9LAMI</name>
<dbReference type="SUPFAM" id="SSF56672">
    <property type="entry name" value="DNA/RNA polymerases"/>
    <property type="match status" value="1"/>
</dbReference>
<protein>
    <submittedName>
        <fullName evidence="2">Retrovirus-related Pol polyprotein from transposon RE1</fullName>
    </submittedName>
</protein>
<dbReference type="AlphaFoldDB" id="A0AAW2VXV4"/>
<feature type="domain" description="Reverse transcriptase Ty1/copia-type" evidence="1">
    <location>
        <begin position="337"/>
        <end position="577"/>
    </location>
</feature>
<comment type="caution">
    <text evidence="2">The sequence shown here is derived from an EMBL/GenBank/DDBJ whole genome shotgun (WGS) entry which is preliminary data.</text>
</comment>
<dbReference type="InterPro" id="IPR013103">
    <property type="entry name" value="RVT_2"/>
</dbReference>